<organism evidence="1 2">
    <name type="scientific">Vibrio natriegens NBRC 15636 = ATCC 14048 = DSM 759</name>
    <dbReference type="NCBI Taxonomy" id="1219067"/>
    <lineage>
        <taxon>Bacteria</taxon>
        <taxon>Pseudomonadati</taxon>
        <taxon>Pseudomonadota</taxon>
        <taxon>Gammaproteobacteria</taxon>
        <taxon>Vibrionales</taxon>
        <taxon>Vibrionaceae</taxon>
        <taxon>Vibrio</taxon>
    </lineage>
</organism>
<proteinExistence type="predicted"/>
<dbReference type="RefSeq" id="WP_020333091.1">
    <property type="nucleotide sequence ID" value="NZ_ATFJ01000002.1"/>
</dbReference>
<name>A0AAN0Y1N2_VIBNA</name>
<dbReference type="Proteomes" id="UP000092741">
    <property type="component" value="Chromosome 1"/>
</dbReference>
<evidence type="ECO:0000313" key="1">
    <source>
        <dbReference type="EMBL" id="ANQ12417.1"/>
    </source>
</evidence>
<dbReference type="EMBL" id="CP016345">
    <property type="protein sequence ID" value="ANQ12417.1"/>
    <property type="molecule type" value="Genomic_DNA"/>
</dbReference>
<evidence type="ECO:0000313" key="2">
    <source>
        <dbReference type="Proteomes" id="UP000092741"/>
    </source>
</evidence>
<dbReference type="GeneID" id="70912517"/>
<reference evidence="1 2" key="1">
    <citation type="submission" date="2016-07" db="EMBL/GenBank/DDBJ databases">
        <title>Developing Vibrio natriegens as a novel, fast-growing host for biotechnology.</title>
        <authorList>
            <person name="Weinstock M.T."/>
            <person name="Hesek E.D."/>
            <person name="Wilson C.M."/>
            <person name="Gibson D.G."/>
        </authorList>
    </citation>
    <scope>NUCLEOTIDE SEQUENCE [LARGE SCALE GENOMIC DNA]</scope>
    <source>
        <strain evidence="1 2">ATCC 14048</strain>
    </source>
</reference>
<dbReference type="AlphaFoldDB" id="A0AAN0Y1N2"/>
<protein>
    <submittedName>
        <fullName evidence="1">Uncharacterized protein</fullName>
    </submittedName>
</protein>
<keyword evidence="2" id="KW-1185">Reference proteome</keyword>
<dbReference type="KEGG" id="vna:PN96_06905"/>
<gene>
    <name evidence="1" type="ORF">BA890_06445</name>
</gene>
<sequence>MSWSRFCKDVELRSNHPHYSNESPSLHTELLEIPSHRYELNYTSVKVKKGSTEARQLWLLMESLKSTVPITWKPPIISEIHGNGGNGIAAETLSGSTTINCRNAPANVTWLAAGDLINFANHTKVYMVTQDAVTDNAGITTLKINCPLKQSLPDNTTVIGTGAVFTLVKRPGSKPQSFELKADKVRGTFSEIEFIELL</sequence>
<accession>A0AAN0Y1N2</accession>